<dbReference type="AlphaFoldDB" id="A0A450SIN6"/>
<gene>
    <name evidence="1" type="ORF">BECKFW1821B_GA0114236_101424</name>
</gene>
<evidence type="ECO:0008006" key="2">
    <source>
        <dbReference type="Google" id="ProtNLM"/>
    </source>
</evidence>
<protein>
    <recommendedName>
        <fullName evidence="2">Aspartyl protease</fullName>
    </recommendedName>
</protein>
<proteinExistence type="predicted"/>
<name>A0A450SIN6_9GAMM</name>
<organism evidence="1">
    <name type="scientific">Candidatus Kentrum sp. FW</name>
    <dbReference type="NCBI Taxonomy" id="2126338"/>
    <lineage>
        <taxon>Bacteria</taxon>
        <taxon>Pseudomonadati</taxon>
        <taxon>Pseudomonadota</taxon>
        <taxon>Gammaproteobacteria</taxon>
        <taxon>Candidatus Kentrum</taxon>
    </lineage>
</organism>
<sequence length="109" mass="12023">MTVDMGKITTNVSITNLLDRQGWIDCNAFVDIGSAHMVLPNAWRDRLSGLDTIRTVECETATQHLVQGDVCGPVEIRIEGFNLFIFPLGFANRSSFNGALLMRDHGSLV</sequence>
<dbReference type="EMBL" id="CAADFD010000014">
    <property type="protein sequence ID" value="VFJ53227.1"/>
    <property type="molecule type" value="Genomic_DNA"/>
</dbReference>
<accession>A0A450SIN6</accession>
<reference evidence="1" key="1">
    <citation type="submission" date="2019-02" db="EMBL/GenBank/DDBJ databases">
        <authorList>
            <person name="Gruber-Vodicka R. H."/>
            <person name="Seah K. B. B."/>
        </authorList>
    </citation>
    <scope>NUCLEOTIDE SEQUENCE</scope>
    <source>
        <strain evidence="1">BECK_BZ106</strain>
    </source>
</reference>
<evidence type="ECO:0000313" key="1">
    <source>
        <dbReference type="EMBL" id="VFJ53227.1"/>
    </source>
</evidence>